<dbReference type="SUPFAM" id="SSF46894">
    <property type="entry name" value="C-terminal effector domain of the bipartite response regulators"/>
    <property type="match status" value="1"/>
</dbReference>
<dbReference type="InterPro" id="IPR016032">
    <property type="entry name" value="Sig_transdc_resp-reg_C-effctor"/>
</dbReference>
<name>A0A5B8CRP0_9PROT</name>
<dbReference type="EMBL" id="CP040946">
    <property type="protein sequence ID" value="QDC43961.1"/>
    <property type="molecule type" value="Genomic_DNA"/>
</dbReference>
<sequence length="257" mass="29668">MFMTDGIPETHVLVVDDDDAIRDLLCDFLQDNQMITHQAADHTQMWQRLQTHQPDVIILDINMPQRNGIELCRALRESPDYRLVPIIMLTARTSSLDTIMGLETGADDYVAKPFEPLELLSRIRSVIRRARMHAENPSHLNHEAPADSGVIRFISFNTWTLDIQNRTLIDQSNTSIPLSNAEFKFLRFMLLHANRTLSRDQLMEEMHGREAGPFDRSIDLQISRLRQKLEVDSKSPSMIKTLRNEGYLLTADVRYLK</sequence>
<evidence type="ECO:0000313" key="13">
    <source>
        <dbReference type="Proteomes" id="UP000311008"/>
    </source>
</evidence>
<dbReference type="PANTHER" id="PTHR48111:SF4">
    <property type="entry name" value="DNA-BINDING DUAL TRANSCRIPTIONAL REGULATOR OMPR"/>
    <property type="match status" value="1"/>
</dbReference>
<gene>
    <name evidence="12" type="ORF">FIU01_05115</name>
</gene>
<dbReference type="SMART" id="SM00448">
    <property type="entry name" value="REC"/>
    <property type="match status" value="1"/>
</dbReference>
<feature type="DNA-binding region" description="OmpR/PhoB-type" evidence="9">
    <location>
        <begin position="151"/>
        <end position="251"/>
    </location>
</feature>
<dbReference type="InterPro" id="IPR036388">
    <property type="entry name" value="WH-like_DNA-bd_sf"/>
</dbReference>
<dbReference type="GO" id="GO:0000976">
    <property type="term" value="F:transcription cis-regulatory region binding"/>
    <property type="evidence" value="ECO:0007669"/>
    <property type="project" value="TreeGrafter"/>
</dbReference>
<evidence type="ECO:0000256" key="7">
    <source>
        <dbReference type="ARBA" id="ARBA00023163"/>
    </source>
</evidence>
<accession>A0A5B8CRP0</accession>
<dbReference type="Gene3D" id="3.40.50.2300">
    <property type="match status" value="1"/>
</dbReference>
<reference evidence="13" key="1">
    <citation type="journal article" date="2019" name="ISME J.">
        <title>Evolution in action: habitat transition from sediment to the pelagial leads to genome streamlining in Methylophilaceae.</title>
        <authorList>
            <person name="Salcher M."/>
            <person name="Schaefle D."/>
            <person name="Kaspar M."/>
            <person name="Neuenschwander S.M."/>
            <person name="Ghai R."/>
        </authorList>
    </citation>
    <scope>NUCLEOTIDE SEQUENCE [LARGE SCALE GENOMIC DNA]</scope>
    <source>
        <strain evidence="13">MMS-M-51</strain>
    </source>
</reference>
<comment type="subcellular location">
    <subcellularLocation>
        <location evidence="1">Cytoplasm</location>
    </subcellularLocation>
</comment>
<keyword evidence="3 8" id="KW-0597">Phosphoprotein</keyword>
<dbReference type="SMART" id="SM00862">
    <property type="entry name" value="Trans_reg_C"/>
    <property type="match status" value="1"/>
</dbReference>
<evidence type="ECO:0000313" key="12">
    <source>
        <dbReference type="EMBL" id="QDC43961.1"/>
    </source>
</evidence>
<dbReference type="GO" id="GO:0000156">
    <property type="term" value="F:phosphorelay response regulator activity"/>
    <property type="evidence" value="ECO:0007669"/>
    <property type="project" value="TreeGrafter"/>
</dbReference>
<dbReference type="PROSITE" id="PS50110">
    <property type="entry name" value="RESPONSE_REGULATORY"/>
    <property type="match status" value="1"/>
</dbReference>
<dbReference type="InterPro" id="IPR039420">
    <property type="entry name" value="WalR-like"/>
</dbReference>
<dbReference type="Pfam" id="PF00486">
    <property type="entry name" value="Trans_reg_C"/>
    <property type="match status" value="1"/>
</dbReference>
<keyword evidence="6 9" id="KW-0238">DNA-binding</keyword>
<dbReference type="Gene3D" id="6.10.250.690">
    <property type="match status" value="1"/>
</dbReference>
<dbReference type="KEGG" id="mmec:FIU01_05115"/>
<dbReference type="GO" id="GO:0032993">
    <property type="term" value="C:protein-DNA complex"/>
    <property type="evidence" value="ECO:0007669"/>
    <property type="project" value="TreeGrafter"/>
</dbReference>
<keyword evidence="13" id="KW-1185">Reference proteome</keyword>
<dbReference type="PROSITE" id="PS51755">
    <property type="entry name" value="OMPR_PHOB"/>
    <property type="match status" value="1"/>
</dbReference>
<dbReference type="CDD" id="cd00383">
    <property type="entry name" value="trans_reg_C"/>
    <property type="match status" value="1"/>
</dbReference>
<dbReference type="PANTHER" id="PTHR48111">
    <property type="entry name" value="REGULATOR OF RPOS"/>
    <property type="match status" value="1"/>
</dbReference>
<dbReference type="CDD" id="cd17574">
    <property type="entry name" value="REC_OmpR"/>
    <property type="match status" value="1"/>
</dbReference>
<dbReference type="RefSeq" id="WP_140003302.1">
    <property type="nucleotide sequence ID" value="NZ_CP040946.1"/>
</dbReference>
<dbReference type="AlphaFoldDB" id="A0A5B8CRP0"/>
<dbReference type="Proteomes" id="UP000311008">
    <property type="component" value="Chromosome"/>
</dbReference>
<dbReference type="Gene3D" id="1.10.10.10">
    <property type="entry name" value="Winged helix-like DNA-binding domain superfamily/Winged helix DNA-binding domain"/>
    <property type="match status" value="1"/>
</dbReference>
<proteinExistence type="predicted"/>
<protein>
    <submittedName>
        <fullName evidence="12">Response regulator transcription factor</fullName>
    </submittedName>
</protein>
<evidence type="ECO:0000259" key="10">
    <source>
        <dbReference type="PROSITE" id="PS50110"/>
    </source>
</evidence>
<keyword evidence="5" id="KW-0805">Transcription regulation</keyword>
<evidence type="ECO:0000256" key="5">
    <source>
        <dbReference type="ARBA" id="ARBA00023015"/>
    </source>
</evidence>
<feature type="domain" description="Response regulatory" evidence="10">
    <location>
        <begin position="11"/>
        <end position="127"/>
    </location>
</feature>
<keyword evidence="4" id="KW-0902">Two-component regulatory system</keyword>
<dbReference type="SUPFAM" id="SSF52172">
    <property type="entry name" value="CheY-like"/>
    <property type="match status" value="1"/>
</dbReference>
<evidence type="ECO:0000256" key="1">
    <source>
        <dbReference type="ARBA" id="ARBA00004496"/>
    </source>
</evidence>
<keyword evidence="7" id="KW-0804">Transcription</keyword>
<keyword evidence="2" id="KW-0963">Cytoplasm</keyword>
<dbReference type="InterPro" id="IPR001789">
    <property type="entry name" value="Sig_transdc_resp-reg_receiver"/>
</dbReference>
<dbReference type="FunFam" id="1.10.10.10:FF:000099">
    <property type="entry name" value="Two-component system response regulator TorR"/>
    <property type="match status" value="1"/>
</dbReference>
<dbReference type="GO" id="GO:0006355">
    <property type="term" value="P:regulation of DNA-templated transcription"/>
    <property type="evidence" value="ECO:0007669"/>
    <property type="project" value="InterPro"/>
</dbReference>
<dbReference type="OrthoDB" id="165980at2"/>
<evidence type="ECO:0000256" key="4">
    <source>
        <dbReference type="ARBA" id="ARBA00023012"/>
    </source>
</evidence>
<evidence type="ECO:0000256" key="6">
    <source>
        <dbReference type="ARBA" id="ARBA00023125"/>
    </source>
</evidence>
<evidence type="ECO:0000256" key="9">
    <source>
        <dbReference type="PROSITE-ProRule" id="PRU01091"/>
    </source>
</evidence>
<evidence type="ECO:0000256" key="8">
    <source>
        <dbReference type="PROSITE-ProRule" id="PRU00169"/>
    </source>
</evidence>
<dbReference type="FunFam" id="3.40.50.2300:FF:000001">
    <property type="entry name" value="DNA-binding response regulator PhoB"/>
    <property type="match status" value="1"/>
</dbReference>
<organism evidence="12 13">
    <name type="scientific">Methylophilus medardicus</name>
    <dbReference type="NCBI Taxonomy" id="2588534"/>
    <lineage>
        <taxon>Bacteria</taxon>
        <taxon>Pseudomonadati</taxon>
        <taxon>Pseudomonadota</taxon>
        <taxon>Betaproteobacteria</taxon>
        <taxon>Nitrosomonadales</taxon>
        <taxon>Methylophilaceae</taxon>
        <taxon>Methylophilus</taxon>
    </lineage>
</organism>
<dbReference type="InterPro" id="IPR001867">
    <property type="entry name" value="OmpR/PhoB-type_DNA-bd"/>
</dbReference>
<dbReference type="GO" id="GO:0005829">
    <property type="term" value="C:cytosol"/>
    <property type="evidence" value="ECO:0007669"/>
    <property type="project" value="TreeGrafter"/>
</dbReference>
<dbReference type="Pfam" id="PF00072">
    <property type="entry name" value="Response_reg"/>
    <property type="match status" value="1"/>
</dbReference>
<feature type="modified residue" description="4-aspartylphosphate" evidence="8">
    <location>
        <position position="60"/>
    </location>
</feature>
<feature type="domain" description="OmpR/PhoB-type" evidence="11">
    <location>
        <begin position="151"/>
        <end position="251"/>
    </location>
</feature>
<evidence type="ECO:0000259" key="11">
    <source>
        <dbReference type="PROSITE" id="PS51755"/>
    </source>
</evidence>
<evidence type="ECO:0000256" key="2">
    <source>
        <dbReference type="ARBA" id="ARBA00022490"/>
    </source>
</evidence>
<dbReference type="InterPro" id="IPR011006">
    <property type="entry name" value="CheY-like_superfamily"/>
</dbReference>
<evidence type="ECO:0000256" key="3">
    <source>
        <dbReference type="ARBA" id="ARBA00022553"/>
    </source>
</evidence>